<reference evidence="3" key="1">
    <citation type="submission" date="2016-10" db="EMBL/GenBank/DDBJ databases">
        <authorList>
            <person name="Benchimol M."/>
            <person name="Almeida L.G."/>
            <person name="Vasconcelos A.T."/>
            <person name="Perreira-Neves A."/>
            <person name="Rosa I.A."/>
            <person name="Tasca T."/>
            <person name="Bogo M.R."/>
            <person name="de Souza W."/>
        </authorList>
    </citation>
    <scope>NUCLEOTIDE SEQUENCE [LARGE SCALE GENOMIC DNA]</scope>
    <source>
        <strain evidence="3">K</strain>
    </source>
</reference>
<keyword evidence="2" id="KW-0812">Transmembrane</keyword>
<keyword evidence="2" id="KW-1133">Transmembrane helix</keyword>
<feature type="transmembrane region" description="Helical" evidence="2">
    <location>
        <begin position="333"/>
        <end position="355"/>
    </location>
</feature>
<comment type="caution">
    <text evidence="3">The sequence shown here is derived from an EMBL/GenBank/DDBJ whole genome shotgun (WGS) entry which is preliminary data.</text>
</comment>
<keyword evidence="2" id="KW-0472">Membrane</keyword>
<evidence type="ECO:0000313" key="4">
    <source>
        <dbReference type="Proteomes" id="UP000179807"/>
    </source>
</evidence>
<feature type="transmembrane region" description="Helical" evidence="2">
    <location>
        <begin position="46"/>
        <end position="69"/>
    </location>
</feature>
<evidence type="ECO:0000256" key="2">
    <source>
        <dbReference type="SAM" id="Phobius"/>
    </source>
</evidence>
<organism evidence="3 4">
    <name type="scientific">Tritrichomonas foetus</name>
    <dbReference type="NCBI Taxonomy" id="1144522"/>
    <lineage>
        <taxon>Eukaryota</taxon>
        <taxon>Metamonada</taxon>
        <taxon>Parabasalia</taxon>
        <taxon>Tritrichomonadida</taxon>
        <taxon>Tritrichomonadidae</taxon>
        <taxon>Tritrichomonas</taxon>
    </lineage>
</organism>
<dbReference type="VEuPathDB" id="TrichDB:TRFO_04257"/>
<dbReference type="EMBL" id="MLAK01000616">
    <property type="protein sequence ID" value="OHT10252.1"/>
    <property type="molecule type" value="Genomic_DNA"/>
</dbReference>
<proteinExistence type="predicted"/>
<feature type="transmembrane region" description="Helical" evidence="2">
    <location>
        <begin position="690"/>
        <end position="716"/>
    </location>
</feature>
<evidence type="ECO:0000313" key="3">
    <source>
        <dbReference type="EMBL" id="OHT10252.1"/>
    </source>
</evidence>
<dbReference type="RefSeq" id="XP_068363388.1">
    <property type="nucleotide sequence ID" value="XM_068491787.1"/>
</dbReference>
<feature type="transmembrane region" description="Helical" evidence="2">
    <location>
        <begin position="367"/>
        <end position="389"/>
    </location>
</feature>
<feature type="region of interest" description="Disordered" evidence="1">
    <location>
        <begin position="832"/>
        <end position="948"/>
    </location>
</feature>
<sequence length="948" mass="109426">MSRAKRLITLKRNNVRSTKEFPLTVNTTNHYDRLYGYFLSHYSSSFLFALISSSSFLVVLFLSLISWVFFKKSRKSFTCKFAVIIGLAISYLALATAYTFSVYEAIELLNSFPDYVEQASLINEKYSHITQTMDKALINLTYEWPSVLDGIKYFNAYYAQFNTSYEKIGFNTSKNLFDQARKYYAESLEYKQKITNEVKKADLQNAYDSYIDPILPDKYKCKGECYEWLKNYNRNDIFEEQLNKIHEYTGIQGTNYSHCLDHFEKLSFLFLGYFCEISKIHDSFASLISDWDDIIRPLIDNVIEFQLMPFENAIVNQTAQYFNSSFEQKFSNYLIPVLFLVIFSTLCIFILISWICRRFSCTIIFQVLNSISIIVFSIIVGQLLGYSSFMENSMKNFDQLFKEKYVEQSSDIIFKLFNCPTQYLGSSINLSSLTSGKEYLMNNIMEFLTYDAIFDMALLATSITYPIPLIAVYNPDDPTKPYIPYYVISEENFSKLTSKTIGTDEHFAIFNQLYSSSYDTLEENIINLHKETSPEFADAYDELFGNKGECYGYDLSLINDCTKNFSDPNYIFLSELALTKSLSSISDIRDSLLHFTRYGTITQSESALINDMTLIVKNILPQISNILASMYELLSYLIIEYDAFYLSEDFLLGDYYLMQKLINSSCNPLNTQFNSFRALIEKDIPTTSSNLFLCTLLVIFIPIIISILNMVLKFFVGESRFHNYKSNYSTSISGTGIHLSYSNCSSSSFSRNNEETSSEETFGQNDAFNFPPSSEILKSYSSQVTPLSSLPRNNNLDSEFESKYKSSSTATSLAPNSRTLGWNYDYINHPYNDQIDDIKNGVTKKDDTRKNDTKKDDTQKNDTKKNDYQKNDTEKDDTQKNDTKKDEKSIGKVDNTANEEAELNDEEKKNIDQNKKNKECKLKKDPNGDLKSRKRTHKSKDKLDDNNE</sequence>
<keyword evidence="4" id="KW-1185">Reference proteome</keyword>
<feature type="compositionally biased region" description="Basic and acidic residues" evidence="1">
    <location>
        <begin position="906"/>
        <end position="931"/>
    </location>
</feature>
<dbReference type="GeneID" id="94826491"/>
<evidence type="ECO:0000256" key="1">
    <source>
        <dbReference type="SAM" id="MobiDB-lite"/>
    </source>
</evidence>
<name>A0A1J4KK85_9EUKA</name>
<feature type="transmembrane region" description="Helical" evidence="2">
    <location>
        <begin position="81"/>
        <end position="103"/>
    </location>
</feature>
<dbReference type="AlphaFoldDB" id="A0A1J4KK85"/>
<dbReference type="Proteomes" id="UP000179807">
    <property type="component" value="Unassembled WGS sequence"/>
</dbReference>
<accession>A0A1J4KK85</accession>
<protein>
    <submittedName>
        <fullName evidence="3">Uncharacterized protein</fullName>
    </submittedName>
</protein>
<gene>
    <name evidence="3" type="ORF">TRFO_04257</name>
</gene>
<feature type="compositionally biased region" description="Basic and acidic residues" evidence="1">
    <location>
        <begin position="836"/>
        <end position="891"/>
    </location>
</feature>